<dbReference type="GO" id="GO:0032021">
    <property type="term" value="C:NELF complex"/>
    <property type="evidence" value="ECO:0007669"/>
    <property type="project" value="TreeGrafter"/>
</dbReference>
<dbReference type="OrthoDB" id="511287at2759"/>
<dbReference type="STRING" id="658196.A0A397TD45"/>
<dbReference type="Pfam" id="PF04858">
    <property type="entry name" value="TH1"/>
    <property type="match status" value="1"/>
</dbReference>
<proteinExistence type="inferred from homology"/>
<dbReference type="PANTHER" id="PTHR12144">
    <property type="entry name" value="NEGATIVE ELONGATION FACTOR D"/>
    <property type="match status" value="1"/>
</dbReference>
<dbReference type="GO" id="GO:0034244">
    <property type="term" value="P:negative regulation of transcription elongation by RNA polymerase II"/>
    <property type="evidence" value="ECO:0007669"/>
    <property type="project" value="TreeGrafter"/>
</dbReference>
<comment type="subcellular location">
    <subcellularLocation>
        <location evidence="1">Nucleus</location>
    </subcellularLocation>
</comment>
<organism evidence="7 8">
    <name type="scientific">Glomus cerebriforme</name>
    <dbReference type="NCBI Taxonomy" id="658196"/>
    <lineage>
        <taxon>Eukaryota</taxon>
        <taxon>Fungi</taxon>
        <taxon>Fungi incertae sedis</taxon>
        <taxon>Mucoromycota</taxon>
        <taxon>Glomeromycotina</taxon>
        <taxon>Glomeromycetes</taxon>
        <taxon>Glomerales</taxon>
        <taxon>Glomeraceae</taxon>
        <taxon>Glomus</taxon>
    </lineage>
</organism>
<reference evidence="7 8" key="1">
    <citation type="submission" date="2018-06" db="EMBL/GenBank/DDBJ databases">
        <title>Comparative genomics reveals the genomic features of Rhizophagus irregularis, R. cerebriforme, R. diaphanum and Gigaspora rosea, and their symbiotic lifestyle signature.</title>
        <authorList>
            <person name="Morin E."/>
            <person name="San Clemente H."/>
            <person name="Chen E.C.H."/>
            <person name="De La Providencia I."/>
            <person name="Hainaut M."/>
            <person name="Kuo A."/>
            <person name="Kohler A."/>
            <person name="Murat C."/>
            <person name="Tang N."/>
            <person name="Roy S."/>
            <person name="Loubradou J."/>
            <person name="Henrissat B."/>
            <person name="Grigoriev I.V."/>
            <person name="Corradi N."/>
            <person name="Roux C."/>
            <person name="Martin F.M."/>
        </authorList>
    </citation>
    <scope>NUCLEOTIDE SEQUENCE [LARGE SCALE GENOMIC DNA]</scope>
    <source>
        <strain evidence="7 8">DAOM 227022</strain>
    </source>
</reference>
<gene>
    <name evidence="7" type="ORF">C1645_756489</name>
</gene>
<evidence type="ECO:0000256" key="1">
    <source>
        <dbReference type="ARBA" id="ARBA00004123"/>
    </source>
</evidence>
<evidence type="ECO:0000313" key="8">
    <source>
        <dbReference type="Proteomes" id="UP000265703"/>
    </source>
</evidence>
<dbReference type="Proteomes" id="UP000265703">
    <property type="component" value="Unassembled WGS sequence"/>
</dbReference>
<evidence type="ECO:0000256" key="3">
    <source>
        <dbReference type="ARBA" id="ARBA00022491"/>
    </source>
</evidence>
<keyword evidence="4" id="KW-0805">Transcription regulation</keyword>
<evidence type="ECO:0000256" key="5">
    <source>
        <dbReference type="ARBA" id="ARBA00023163"/>
    </source>
</evidence>
<keyword evidence="3" id="KW-0678">Repressor</keyword>
<evidence type="ECO:0000256" key="4">
    <source>
        <dbReference type="ARBA" id="ARBA00023015"/>
    </source>
</evidence>
<comment type="caution">
    <text evidence="7">The sequence shown here is derived from an EMBL/GenBank/DDBJ whole genome shotgun (WGS) entry which is preliminary data.</text>
</comment>
<evidence type="ECO:0000313" key="7">
    <source>
        <dbReference type="EMBL" id="RIA95842.1"/>
    </source>
</evidence>
<evidence type="ECO:0000256" key="6">
    <source>
        <dbReference type="ARBA" id="ARBA00023242"/>
    </source>
</evidence>
<protein>
    <submittedName>
        <fullName evidence="7">TH1 protein</fullName>
    </submittedName>
</protein>
<dbReference type="InterPro" id="IPR006942">
    <property type="entry name" value="TH1"/>
</dbReference>
<dbReference type="GO" id="GO:0003723">
    <property type="term" value="F:RNA binding"/>
    <property type="evidence" value="ECO:0007669"/>
    <property type="project" value="TreeGrafter"/>
</dbReference>
<sequence>MFNNFYQNQKLLRDDPEVTEFLKSKLGVNLDGTEREFIGFMSSFLRQYNVLSFDINPIDPSHDAIRKTVQRVLRPDSLFEPGIQDAVRDYLEIATEGSTAIFSSLVVSYRGYPSRANVLMSMINAFADPSSYNPDDPTARGREEGFECLKKVLKAKYDAKKIDETLLTNGRSLNPVLELIDKAEWRKMIYELSEKNPDSQFLNVLIQKIADRGYVGEIKHLKTASTYIGVYSKVLLDQFNTLLNADDASLSKFLPDLVKTASQHPHTYLFVQTLIKRLIQVPNGYPLRKLAKELEKGVIDGRNDLVITLRNLLSAPPTTIAAYIVHIPPTPGDVVALHRQYNSATPPSPIFLRDPQLLYWLLNNIFVPSEKNKNLKQDLKEKYLYLAAFASSAKELTNGEIDSSQVESTFTTLKKLEAAVSKKGATTTEFGSIVKEILEYMDTPIASMALIFWIRHLLRDTSFYEKHFKHHEVPTPHLLLEEIAFRHPYQRTHVFNAFKGEFENAWKLTPEIMFGLRQQLLDRMIYLIQLGFVIQVMSYIEKQAKRLEEKLLIYFIKRVVQMIGPPYSKDFYCIMIKLIEPNDVVLEAQSDSNTRILIRQFLTDCPQSLNDKEIFYAITKLKKCFGSV</sequence>
<evidence type="ECO:0000256" key="2">
    <source>
        <dbReference type="ARBA" id="ARBA00005726"/>
    </source>
</evidence>
<keyword evidence="5" id="KW-0804">Transcription</keyword>
<dbReference type="AlphaFoldDB" id="A0A397TD45"/>
<accession>A0A397TD45</accession>
<dbReference type="EMBL" id="QKYT01000054">
    <property type="protein sequence ID" value="RIA95842.1"/>
    <property type="molecule type" value="Genomic_DNA"/>
</dbReference>
<keyword evidence="6" id="KW-0539">Nucleus</keyword>
<dbReference type="PANTHER" id="PTHR12144:SF0">
    <property type="entry name" value="NEGATIVE ELONGATION FACTOR C_D"/>
    <property type="match status" value="1"/>
</dbReference>
<keyword evidence="8" id="KW-1185">Reference proteome</keyword>
<name>A0A397TD45_9GLOM</name>
<comment type="similarity">
    <text evidence="2">Belongs to the NELF-D family.</text>
</comment>